<evidence type="ECO:0000313" key="15">
    <source>
        <dbReference type="WBParaSite" id="Pan_g7925.t1"/>
    </source>
</evidence>
<dbReference type="PROSITE" id="PS00031">
    <property type="entry name" value="NUCLEAR_REC_DBD_1"/>
    <property type="match status" value="1"/>
</dbReference>
<accession>A0A7E5A0V4</accession>
<dbReference type="PANTHER" id="PTHR47519">
    <property type="entry name" value="NUCLEAR HORMONE RECEPTOR FAMILY MEMBER NHR-31-RELATED"/>
    <property type="match status" value="1"/>
</dbReference>
<organism evidence="14 15">
    <name type="scientific">Panagrellus redivivus</name>
    <name type="common">Microworm</name>
    <dbReference type="NCBI Taxonomy" id="6233"/>
    <lineage>
        <taxon>Eukaryota</taxon>
        <taxon>Metazoa</taxon>
        <taxon>Ecdysozoa</taxon>
        <taxon>Nematoda</taxon>
        <taxon>Chromadorea</taxon>
        <taxon>Rhabditida</taxon>
        <taxon>Tylenchina</taxon>
        <taxon>Panagrolaimomorpha</taxon>
        <taxon>Panagrolaimoidea</taxon>
        <taxon>Panagrolaimidae</taxon>
        <taxon>Panagrellus</taxon>
    </lineage>
</organism>
<evidence type="ECO:0000259" key="12">
    <source>
        <dbReference type="PROSITE" id="PS51030"/>
    </source>
</evidence>
<proteinExistence type="inferred from homology"/>
<dbReference type="InterPro" id="IPR001628">
    <property type="entry name" value="Znf_hrmn_rcpt"/>
</dbReference>
<sequence>MNQFDYTCIDAAPTVIVNNDASLMSLDEPKPSPHDRLLSSASSTMTRPPRCCAVCGDSPAKLHYGTLACFGCKGFFRRAVKEGRNKYVCRYEKNCVVDKYERNSCRYCRFRRCLQVGMNPDSVRPDRDQAGKMKLSRTKSKQILQQINSFKSEKLCDLSDDDYLRMLSSQQRQLLQVLLKIDVEIPKATQLINSDSLNKFSLKSLINERTLFVAEQAKLQETNSNTQADQSMTALWRIVEVVDFVNSICRLALKCCPQGSVTVEDKIAIVQNAYTRLVLLSLATIGIKGPENNTNFLKPLSNEDNSLSMSLMANVIKPLQALTASRTELLLLKSIVLLDPKIRGIRPAAGDVLHELRNHANDLLMRLIKRGVSISNSSQSAYAKFANYLLVLPPLNNIADCLQGYLQAKYPLDENVAVNEYHGEILRTLFNPDTTDYLRFPQSSCGLFNVNTSMASPIPPPQQHSVTPKPMMHQPPPQILVEDKVRTFENCNWQIQSFATAFSNLQVQTYCHDPTGRTTASTVASLMNGFSPNNVPNSNVQSACNPTVSPALPVQSLTMKNNNNNNALGAAAAAFYSNTATSKMPQPNFYDYSQLYQSCNMFTDMPQTSIAQSKLPRPNTLELQNSPQTIGVIPKLPLQLTKSIEEMLRPAVPEDAASWNKPLAKDWADKVSTPAFNCDVVAKFFPECTLNQNMY</sequence>
<evidence type="ECO:0000256" key="2">
    <source>
        <dbReference type="ARBA" id="ARBA00005993"/>
    </source>
</evidence>
<dbReference type="InterPro" id="IPR049636">
    <property type="entry name" value="HNF4-like_DBD"/>
</dbReference>
<dbReference type="GO" id="GO:0000978">
    <property type="term" value="F:RNA polymerase II cis-regulatory region sequence-specific DNA binding"/>
    <property type="evidence" value="ECO:0007669"/>
    <property type="project" value="InterPro"/>
</dbReference>
<keyword evidence="4" id="KW-0863">Zinc-finger</keyword>
<dbReference type="InterPro" id="IPR000536">
    <property type="entry name" value="Nucl_hrmn_rcpt_lig-bd"/>
</dbReference>
<evidence type="ECO:0000259" key="13">
    <source>
        <dbReference type="PROSITE" id="PS51843"/>
    </source>
</evidence>
<dbReference type="GO" id="GO:0003700">
    <property type="term" value="F:DNA-binding transcription factor activity"/>
    <property type="evidence" value="ECO:0007669"/>
    <property type="project" value="InterPro"/>
</dbReference>
<keyword evidence="5" id="KW-0862">Zinc</keyword>
<keyword evidence="6" id="KW-0805">Transcription regulation</keyword>
<evidence type="ECO:0000256" key="1">
    <source>
        <dbReference type="ARBA" id="ARBA00004123"/>
    </source>
</evidence>
<comment type="similarity">
    <text evidence="2">Belongs to the nuclear hormone receptor family.</text>
</comment>
<dbReference type="InterPro" id="IPR001723">
    <property type="entry name" value="Nuclear_hrmn_rcpt"/>
</dbReference>
<dbReference type="SMART" id="SM00399">
    <property type="entry name" value="ZnF_C4"/>
    <property type="match status" value="1"/>
</dbReference>
<dbReference type="AlphaFoldDB" id="A0A7E5A0V4"/>
<dbReference type="PROSITE" id="PS51030">
    <property type="entry name" value="NUCLEAR_REC_DBD_2"/>
    <property type="match status" value="1"/>
</dbReference>
<dbReference type="CDD" id="cd06960">
    <property type="entry name" value="NR_DBD_HNF4A"/>
    <property type="match status" value="1"/>
</dbReference>
<dbReference type="InterPro" id="IPR013088">
    <property type="entry name" value="Znf_NHR/GATA"/>
</dbReference>
<evidence type="ECO:0000313" key="14">
    <source>
        <dbReference type="Proteomes" id="UP000492821"/>
    </source>
</evidence>
<dbReference type="WBParaSite" id="Pan_g7925.t1">
    <property type="protein sequence ID" value="Pan_g7925.t1"/>
    <property type="gene ID" value="Pan_g7925"/>
</dbReference>
<dbReference type="GO" id="GO:0005634">
    <property type="term" value="C:nucleus"/>
    <property type="evidence" value="ECO:0007669"/>
    <property type="project" value="UniProtKB-SubCell"/>
</dbReference>
<dbReference type="Gene3D" id="1.10.565.10">
    <property type="entry name" value="Retinoid X Receptor"/>
    <property type="match status" value="1"/>
</dbReference>
<dbReference type="InterPro" id="IPR052496">
    <property type="entry name" value="Orphan_Nuclear_Rcpt"/>
</dbReference>
<dbReference type="Gene3D" id="3.30.50.10">
    <property type="entry name" value="Erythroid Transcription Factor GATA-1, subunit A"/>
    <property type="match status" value="1"/>
</dbReference>
<dbReference type="Pfam" id="PF00105">
    <property type="entry name" value="zf-C4"/>
    <property type="match status" value="1"/>
</dbReference>
<feature type="domain" description="NR LBD" evidence="13">
    <location>
        <begin position="170"/>
        <end position="428"/>
    </location>
</feature>
<evidence type="ECO:0000256" key="7">
    <source>
        <dbReference type="ARBA" id="ARBA00023125"/>
    </source>
</evidence>
<keyword evidence="10" id="KW-0539">Nucleus</keyword>
<dbReference type="PRINTS" id="PR00398">
    <property type="entry name" value="STRDHORMONER"/>
</dbReference>
<feature type="domain" description="Nuclear receptor" evidence="12">
    <location>
        <begin position="49"/>
        <end position="125"/>
    </location>
</feature>
<name>A0A7E5A0V4_PANRE</name>
<dbReference type="SUPFAM" id="SSF48508">
    <property type="entry name" value="Nuclear receptor ligand-binding domain"/>
    <property type="match status" value="1"/>
</dbReference>
<dbReference type="GO" id="GO:0008270">
    <property type="term" value="F:zinc ion binding"/>
    <property type="evidence" value="ECO:0007669"/>
    <property type="project" value="UniProtKB-KW"/>
</dbReference>
<evidence type="ECO:0000256" key="8">
    <source>
        <dbReference type="ARBA" id="ARBA00023163"/>
    </source>
</evidence>
<evidence type="ECO:0000256" key="11">
    <source>
        <dbReference type="ARBA" id="ARBA00037512"/>
    </source>
</evidence>
<comment type="function">
    <text evidence="11">Orphan nuclear receptor.</text>
</comment>
<reference evidence="14" key="1">
    <citation type="journal article" date="2013" name="Genetics">
        <title>The draft genome and transcriptome of Panagrellus redivivus are shaped by the harsh demands of a free-living lifestyle.</title>
        <authorList>
            <person name="Srinivasan J."/>
            <person name="Dillman A.R."/>
            <person name="Macchietto M.G."/>
            <person name="Heikkinen L."/>
            <person name="Lakso M."/>
            <person name="Fracchia K.M."/>
            <person name="Antoshechkin I."/>
            <person name="Mortazavi A."/>
            <person name="Wong G."/>
            <person name="Sternberg P.W."/>
        </authorList>
    </citation>
    <scope>NUCLEOTIDE SEQUENCE [LARGE SCALE GENOMIC DNA]</scope>
    <source>
        <strain evidence="14">MT8872</strain>
    </source>
</reference>
<keyword evidence="7" id="KW-0238">DNA-binding</keyword>
<dbReference type="FunFam" id="3.30.50.10:FF:000030">
    <property type="entry name" value="Nuclear Hormone Receptor family"/>
    <property type="match status" value="1"/>
</dbReference>
<keyword evidence="8" id="KW-0804">Transcription</keyword>
<protein>
    <submittedName>
        <fullName evidence="15">Nuclear receptor domain-containing protein</fullName>
    </submittedName>
</protein>
<reference evidence="15" key="2">
    <citation type="submission" date="2020-10" db="UniProtKB">
        <authorList>
            <consortium name="WormBaseParasite"/>
        </authorList>
    </citation>
    <scope>IDENTIFICATION</scope>
</reference>
<evidence type="ECO:0000256" key="3">
    <source>
        <dbReference type="ARBA" id="ARBA00022723"/>
    </source>
</evidence>
<keyword evidence="3" id="KW-0479">Metal-binding</keyword>
<evidence type="ECO:0000256" key="9">
    <source>
        <dbReference type="ARBA" id="ARBA00023170"/>
    </source>
</evidence>
<keyword evidence="9" id="KW-0675">Receptor</keyword>
<evidence type="ECO:0000256" key="5">
    <source>
        <dbReference type="ARBA" id="ARBA00022833"/>
    </source>
</evidence>
<comment type="subcellular location">
    <subcellularLocation>
        <location evidence="1">Nucleus</location>
    </subcellularLocation>
</comment>
<dbReference type="PRINTS" id="PR00047">
    <property type="entry name" value="STROIDFINGER"/>
</dbReference>
<dbReference type="Pfam" id="PF00104">
    <property type="entry name" value="Hormone_recep"/>
    <property type="match status" value="1"/>
</dbReference>
<dbReference type="InterPro" id="IPR035500">
    <property type="entry name" value="NHR-like_dom_sf"/>
</dbReference>
<dbReference type="PROSITE" id="PS51843">
    <property type="entry name" value="NR_LBD"/>
    <property type="match status" value="1"/>
</dbReference>
<evidence type="ECO:0000256" key="10">
    <source>
        <dbReference type="ARBA" id="ARBA00023242"/>
    </source>
</evidence>
<dbReference type="Proteomes" id="UP000492821">
    <property type="component" value="Unassembled WGS sequence"/>
</dbReference>
<dbReference type="SUPFAM" id="SSF57716">
    <property type="entry name" value="Glucocorticoid receptor-like (DNA-binding domain)"/>
    <property type="match status" value="1"/>
</dbReference>
<evidence type="ECO:0000256" key="4">
    <source>
        <dbReference type="ARBA" id="ARBA00022771"/>
    </source>
</evidence>
<dbReference type="PANTHER" id="PTHR47519:SF1">
    <property type="entry name" value="NUCLEAR HORMONE RECEPTOR FAMILY MEMBER NHR-31"/>
    <property type="match status" value="1"/>
</dbReference>
<evidence type="ECO:0000256" key="6">
    <source>
        <dbReference type="ARBA" id="ARBA00023015"/>
    </source>
</evidence>
<keyword evidence="14" id="KW-1185">Reference proteome</keyword>